<evidence type="ECO:0000313" key="5">
    <source>
        <dbReference type="EMBL" id="CRL41710.1"/>
    </source>
</evidence>
<protein>
    <recommendedName>
        <fullName evidence="4">Tyr recombinase domain-containing protein</fullName>
    </recommendedName>
</protein>
<dbReference type="PANTHER" id="PTHR30349">
    <property type="entry name" value="PHAGE INTEGRASE-RELATED"/>
    <property type="match status" value="1"/>
</dbReference>
<comment type="similarity">
    <text evidence="1">Belongs to the 'phage' integrase family.</text>
</comment>
<keyword evidence="6" id="KW-1185">Reference proteome</keyword>
<keyword evidence="3" id="KW-0233">DNA recombination</keyword>
<dbReference type="PANTHER" id="PTHR30349:SF64">
    <property type="entry name" value="PROPHAGE INTEGRASE INTD-RELATED"/>
    <property type="match status" value="1"/>
</dbReference>
<dbReference type="Proteomes" id="UP000049472">
    <property type="component" value="Unassembled WGS sequence"/>
</dbReference>
<dbReference type="InterPro" id="IPR002104">
    <property type="entry name" value="Integrase_catalytic"/>
</dbReference>
<reference evidence="6" key="1">
    <citation type="submission" date="2015-05" db="EMBL/GenBank/DDBJ databases">
        <authorList>
            <consortium name="Pathogen Informatics"/>
        </authorList>
    </citation>
    <scope>NUCLEOTIDE SEQUENCE [LARGE SCALE GENOMIC DNA]</scope>
    <source>
        <strain evidence="6">T1-815</strain>
    </source>
</reference>
<dbReference type="InterPro" id="IPR050090">
    <property type="entry name" value="Tyrosine_recombinase_XerCD"/>
</dbReference>
<dbReference type="InterPro" id="IPR010998">
    <property type="entry name" value="Integrase_recombinase_N"/>
</dbReference>
<dbReference type="AlphaFoldDB" id="A0A0M6WVP0"/>
<dbReference type="Gene3D" id="1.10.150.130">
    <property type="match status" value="1"/>
</dbReference>
<dbReference type="GO" id="GO:0015074">
    <property type="term" value="P:DNA integration"/>
    <property type="evidence" value="ECO:0007669"/>
    <property type="project" value="InterPro"/>
</dbReference>
<name>A0A0M6WVP0_9FIRM</name>
<gene>
    <name evidence="5" type="ORF">T1815_27591</name>
</gene>
<evidence type="ECO:0000313" key="6">
    <source>
        <dbReference type="Proteomes" id="UP000049472"/>
    </source>
</evidence>
<proteinExistence type="inferred from homology"/>
<dbReference type="InterPro" id="IPR011010">
    <property type="entry name" value="DNA_brk_join_enz"/>
</dbReference>
<dbReference type="GO" id="GO:0003677">
    <property type="term" value="F:DNA binding"/>
    <property type="evidence" value="ECO:0007669"/>
    <property type="project" value="UniProtKB-KW"/>
</dbReference>
<dbReference type="GO" id="GO:0006310">
    <property type="term" value="P:DNA recombination"/>
    <property type="evidence" value="ECO:0007669"/>
    <property type="project" value="UniProtKB-KW"/>
</dbReference>
<dbReference type="RefSeq" id="WP_055062637.1">
    <property type="nucleotide sequence ID" value="NZ_CVRQ01000048.1"/>
</dbReference>
<dbReference type="InterPro" id="IPR013762">
    <property type="entry name" value="Integrase-like_cat_sf"/>
</dbReference>
<feature type="domain" description="Tyr recombinase" evidence="4">
    <location>
        <begin position="114"/>
        <end position="300"/>
    </location>
</feature>
<dbReference type="PROSITE" id="PS51898">
    <property type="entry name" value="TYR_RECOMBINASE"/>
    <property type="match status" value="1"/>
</dbReference>
<dbReference type="InterPro" id="IPR025269">
    <property type="entry name" value="SAM-like_dom"/>
</dbReference>
<dbReference type="EMBL" id="CVRQ01000048">
    <property type="protein sequence ID" value="CRL41710.1"/>
    <property type="molecule type" value="Genomic_DNA"/>
</dbReference>
<dbReference type="Gene3D" id="1.10.443.10">
    <property type="entry name" value="Intergrase catalytic core"/>
    <property type="match status" value="1"/>
</dbReference>
<dbReference type="Pfam" id="PF00589">
    <property type="entry name" value="Phage_integrase"/>
    <property type="match status" value="1"/>
</dbReference>
<evidence type="ECO:0000256" key="3">
    <source>
        <dbReference type="ARBA" id="ARBA00023172"/>
    </source>
</evidence>
<organism evidence="5 6">
    <name type="scientific">Agathobacter rectalis</name>
    <dbReference type="NCBI Taxonomy" id="39491"/>
    <lineage>
        <taxon>Bacteria</taxon>
        <taxon>Bacillati</taxon>
        <taxon>Bacillota</taxon>
        <taxon>Clostridia</taxon>
        <taxon>Lachnospirales</taxon>
        <taxon>Lachnospiraceae</taxon>
        <taxon>Agathobacter</taxon>
    </lineage>
</organism>
<dbReference type="Pfam" id="PF13102">
    <property type="entry name" value="Phage_int_SAM_5"/>
    <property type="match status" value="1"/>
</dbReference>
<accession>A0A0M6WVP0</accession>
<evidence type="ECO:0000259" key="4">
    <source>
        <dbReference type="PROSITE" id="PS51898"/>
    </source>
</evidence>
<keyword evidence="2" id="KW-0238">DNA-binding</keyword>
<dbReference type="CDD" id="cd01189">
    <property type="entry name" value="INT_ICEBs1_C_like"/>
    <property type="match status" value="1"/>
</dbReference>
<dbReference type="SUPFAM" id="SSF56349">
    <property type="entry name" value="DNA breaking-rejoining enzymes"/>
    <property type="match status" value="1"/>
</dbReference>
<evidence type="ECO:0000256" key="2">
    <source>
        <dbReference type="ARBA" id="ARBA00023125"/>
    </source>
</evidence>
<sequence length="310" mass="36636">MTLEEQREQLFVDYYEEWMTKYKKDVVREVTYIKYKTTLRWLKKLAPDVTMRQLTKSEYQNILNRYALEHEKTTVQDFHHMLRASLIDAYDERIMERDISHRAVIKGKLSNIHKRTKYLNKKELEKLLEVLDTGNKINWDWFIMLIAKTGLRFEEALALTPGDFDFNNLKIHITKAFDYKITNEFCKTKNESSVRSILLDYRTALNFEKLTKGMDPDERIFNFGPRIYSSTANNFLHRKCKEAGIREISVHGLRHTHASILMSEGVTLPSISKRLGHSSMETTQRVYLHLIQELQVKDDGKIMAAMMELM</sequence>
<evidence type="ECO:0000256" key="1">
    <source>
        <dbReference type="ARBA" id="ARBA00008857"/>
    </source>
</evidence>